<reference evidence="1 4" key="2">
    <citation type="submission" date="2018-11" db="EMBL/GenBank/DDBJ databases">
        <title>Proposal to divide the Flavobacteriaceae and reorganize its genera based on Amino Acid Identity values calculated from whole genome sequences.</title>
        <authorList>
            <person name="Nicholson A.C."/>
            <person name="Gulvik C.A."/>
            <person name="Whitney A.M."/>
            <person name="Humrighouse B.W."/>
            <person name="Bell M."/>
            <person name="Holmes B."/>
            <person name="Steigerwalt A.G."/>
            <person name="Villarma A."/>
            <person name="Sheth M."/>
            <person name="Batra D."/>
            <person name="Pryor J."/>
            <person name="Bernardet J.-F."/>
            <person name="Hugo C."/>
            <person name="Kampfer P."/>
            <person name="Newman J."/>
            <person name="McQuiston J.R."/>
        </authorList>
    </citation>
    <scope>NUCLEOTIDE SEQUENCE [LARGE SCALE GENOMIC DNA]</scope>
    <source>
        <strain evidence="1 4">DSM 16927</strain>
    </source>
</reference>
<protein>
    <submittedName>
        <fullName evidence="2">Uncharacterized protein</fullName>
    </submittedName>
</protein>
<reference evidence="2 3" key="1">
    <citation type="submission" date="2017-01" db="EMBL/GenBank/DDBJ databases">
        <authorList>
            <person name="Mah S.A."/>
            <person name="Swanson W.J."/>
            <person name="Moy G.W."/>
            <person name="Vacquier V.D."/>
        </authorList>
    </citation>
    <scope>NUCLEOTIDE SEQUENCE [LARGE SCALE GENOMIC DNA]</scope>
    <source>
        <strain evidence="2 3">DSM 16927</strain>
    </source>
</reference>
<gene>
    <name evidence="1" type="ORF">EG359_01150</name>
    <name evidence="2" type="ORF">SAMN05421768_106296</name>
</gene>
<keyword evidence="4" id="KW-1185">Reference proteome</keyword>
<dbReference type="RefSeq" id="WP_084180486.1">
    <property type="nucleotide sequence ID" value="NZ_CP033926.1"/>
</dbReference>
<evidence type="ECO:0000313" key="3">
    <source>
        <dbReference type="Proteomes" id="UP000186106"/>
    </source>
</evidence>
<dbReference type="Proteomes" id="UP000279541">
    <property type="component" value="Chromosome"/>
</dbReference>
<dbReference type="AlphaFoldDB" id="A0A1N7IRF7"/>
<dbReference type="EMBL" id="CP033926">
    <property type="protein sequence ID" value="AZA98293.1"/>
    <property type="molecule type" value="Genomic_DNA"/>
</dbReference>
<name>A0A1N7IRF7_9FLAO</name>
<dbReference type="OrthoDB" id="8613708at2"/>
<evidence type="ECO:0000313" key="1">
    <source>
        <dbReference type="EMBL" id="AZA98293.1"/>
    </source>
</evidence>
<evidence type="ECO:0000313" key="4">
    <source>
        <dbReference type="Proteomes" id="UP000279541"/>
    </source>
</evidence>
<accession>A0A1N7IRF7</accession>
<dbReference type="EMBL" id="FTNZ01000006">
    <property type="protein sequence ID" value="SIS39674.1"/>
    <property type="molecule type" value="Genomic_DNA"/>
</dbReference>
<sequence length="106" mass="12294">MTAKEFIAGEIDKLNDLISREVNKESNLKLKKELSETIYLLSILDNHQINKKTIKTILELPDSNTGYSDYRIINDCESDNPDHWIEVNIHNEKLRLAEGDIIIKKK</sequence>
<proteinExistence type="predicted"/>
<organism evidence="2 3">
    <name type="scientific">Chryseobacterium joostei</name>
    <dbReference type="NCBI Taxonomy" id="112234"/>
    <lineage>
        <taxon>Bacteria</taxon>
        <taxon>Pseudomonadati</taxon>
        <taxon>Bacteroidota</taxon>
        <taxon>Flavobacteriia</taxon>
        <taxon>Flavobacteriales</taxon>
        <taxon>Weeksellaceae</taxon>
        <taxon>Chryseobacterium group</taxon>
        <taxon>Chryseobacterium</taxon>
    </lineage>
</organism>
<evidence type="ECO:0000313" key="2">
    <source>
        <dbReference type="EMBL" id="SIS39674.1"/>
    </source>
</evidence>
<dbReference type="KEGG" id="cjt:EG359_01150"/>
<dbReference type="Proteomes" id="UP000186106">
    <property type="component" value="Unassembled WGS sequence"/>
</dbReference>